<feature type="region of interest" description="Disordered" evidence="1">
    <location>
        <begin position="400"/>
        <end position="494"/>
    </location>
</feature>
<name>A0A1R2C501_9CILI</name>
<accession>A0A1R2C501</accession>
<dbReference type="OrthoDB" id="344052at2759"/>
<organism evidence="2 3">
    <name type="scientific">Stentor coeruleus</name>
    <dbReference type="NCBI Taxonomy" id="5963"/>
    <lineage>
        <taxon>Eukaryota</taxon>
        <taxon>Sar</taxon>
        <taxon>Alveolata</taxon>
        <taxon>Ciliophora</taxon>
        <taxon>Postciliodesmatophora</taxon>
        <taxon>Heterotrichea</taxon>
        <taxon>Heterotrichida</taxon>
        <taxon>Stentoridae</taxon>
        <taxon>Stentor</taxon>
    </lineage>
</organism>
<comment type="caution">
    <text evidence="2">The sequence shown here is derived from an EMBL/GenBank/DDBJ whole genome shotgun (WGS) entry which is preliminary data.</text>
</comment>
<feature type="compositionally biased region" description="Acidic residues" evidence="1">
    <location>
        <begin position="405"/>
        <end position="414"/>
    </location>
</feature>
<evidence type="ECO:0000256" key="1">
    <source>
        <dbReference type="SAM" id="MobiDB-lite"/>
    </source>
</evidence>
<sequence length="494" mass="57555">MLAIESYTDEMLRKRISKGIFYLEIKFLDKLKRGISKTFRETNFGTVVFLDYKKKFFKGIQCDSIKLEVHLEGKYPFQAPKVILSTPTAFPSLADGRNLLQNIIKKSWSEDITVLDIANLFPTFLNENHSNPSAGRFHLGQCMSLKYWENRDSMKLFHCQEIEPQNPKFSRDRALVISHSMILQLETNPQYQGLAHLVCYASIHSLSSVKVSKSDNEKVTFEWKIPDNSNLAQQFRIKNLQEFIELLLKNAQRLSISFDRRSLRPNPSISEEEVNAQALTRIKITEIMAGIIQHEVDIQDELSKEKINELIELYQKAIEYFGALNDPKFKTYLEKVRKMLSDEIILDVLAGKPPPKKNVEIKPLEDKKVREFEEREIWPSGPPPNYDLRLNPDFDEKKLFKNDEDEKDENEDEWEAKPMIEEKKNDEMGKEVKIEEKNQDFVNESEKNNEVGKRENETDEAIEKNNQGVEKVEKVENSVEKDGEKESEDNEKII</sequence>
<gene>
    <name evidence="2" type="ORF">SteCoe_14844</name>
</gene>
<dbReference type="EMBL" id="MPUH01000280">
    <property type="protein sequence ID" value="OMJ84093.1"/>
    <property type="molecule type" value="Genomic_DNA"/>
</dbReference>
<evidence type="ECO:0000313" key="2">
    <source>
        <dbReference type="EMBL" id="OMJ84093.1"/>
    </source>
</evidence>
<dbReference type="Proteomes" id="UP000187209">
    <property type="component" value="Unassembled WGS sequence"/>
</dbReference>
<dbReference type="InterPro" id="IPR016135">
    <property type="entry name" value="UBQ-conjugating_enzyme/RWD"/>
</dbReference>
<dbReference type="SUPFAM" id="SSF54495">
    <property type="entry name" value="UBC-like"/>
    <property type="match status" value="1"/>
</dbReference>
<protein>
    <recommendedName>
        <fullName evidence="4">UBC core domain-containing protein</fullName>
    </recommendedName>
</protein>
<dbReference type="Gene3D" id="3.10.110.10">
    <property type="entry name" value="Ubiquitin Conjugating Enzyme"/>
    <property type="match status" value="1"/>
</dbReference>
<keyword evidence="3" id="KW-1185">Reference proteome</keyword>
<evidence type="ECO:0000313" key="3">
    <source>
        <dbReference type="Proteomes" id="UP000187209"/>
    </source>
</evidence>
<proteinExistence type="predicted"/>
<evidence type="ECO:0008006" key="4">
    <source>
        <dbReference type="Google" id="ProtNLM"/>
    </source>
</evidence>
<reference evidence="2 3" key="1">
    <citation type="submission" date="2016-11" db="EMBL/GenBank/DDBJ databases">
        <title>The macronuclear genome of Stentor coeruleus: a giant cell with tiny introns.</title>
        <authorList>
            <person name="Slabodnick M."/>
            <person name="Ruby J.G."/>
            <person name="Reiff S.B."/>
            <person name="Swart E.C."/>
            <person name="Gosai S."/>
            <person name="Prabakaran S."/>
            <person name="Witkowska E."/>
            <person name="Larue G.E."/>
            <person name="Fisher S."/>
            <person name="Freeman R.M."/>
            <person name="Gunawardena J."/>
            <person name="Chu W."/>
            <person name="Stover N.A."/>
            <person name="Gregory B.D."/>
            <person name="Nowacki M."/>
            <person name="Derisi J."/>
            <person name="Roy S.W."/>
            <person name="Marshall W.F."/>
            <person name="Sood P."/>
        </authorList>
    </citation>
    <scope>NUCLEOTIDE SEQUENCE [LARGE SCALE GENOMIC DNA]</scope>
    <source>
        <strain evidence="2">WM001</strain>
    </source>
</reference>
<feature type="compositionally biased region" description="Basic and acidic residues" evidence="1">
    <location>
        <begin position="470"/>
        <end position="494"/>
    </location>
</feature>
<dbReference type="AlphaFoldDB" id="A0A1R2C501"/>
<feature type="compositionally biased region" description="Basic and acidic residues" evidence="1">
    <location>
        <begin position="415"/>
        <end position="456"/>
    </location>
</feature>